<evidence type="ECO:0000313" key="2">
    <source>
        <dbReference type="EMBL" id="JAC77366.1"/>
    </source>
</evidence>
<dbReference type="EMBL" id="GBEZ01020079">
    <property type="protein sequence ID" value="JAC66557.1"/>
    <property type="molecule type" value="Transcribed_RNA"/>
</dbReference>
<dbReference type="EMBL" id="GBEZ01008150">
    <property type="protein sequence ID" value="JAC77366.1"/>
    <property type="molecule type" value="Transcribed_RNA"/>
</dbReference>
<dbReference type="Pfam" id="PF06522">
    <property type="entry name" value="B12D"/>
    <property type="match status" value="1"/>
</dbReference>
<reference evidence="2" key="1">
    <citation type="submission" date="2014-05" db="EMBL/GenBank/DDBJ databases">
        <title>The transcriptome of the halophilic microalga Tetraselmis sp. GSL018 isolated from the Great Salt Lake, Utah.</title>
        <authorList>
            <person name="Jinkerson R.E."/>
            <person name="D'Adamo S."/>
            <person name="Posewitz M.C."/>
        </authorList>
    </citation>
    <scope>NUCLEOTIDE SEQUENCE</scope>
    <source>
        <strain evidence="2">GSL018</strain>
    </source>
</reference>
<evidence type="ECO:0000313" key="1">
    <source>
        <dbReference type="EMBL" id="JAC66557.1"/>
    </source>
</evidence>
<sequence length="98" mass="10903">MASAGAKKFSWMAVEAYPLFVTVGGGVLLCAFQLARCATQNPDVKLLKTTRTECIPETWDAERSGRTFHDHAVRRFLRDYAGAGILKTLNIEMSKPRI</sequence>
<gene>
    <name evidence="1" type="ORF">TSPGSL018_13358</name>
    <name evidence="2" type="ORF">TSPGSL018_17900</name>
</gene>
<dbReference type="PANTHER" id="PTHR33417">
    <property type="entry name" value="G-BOX BINDING PROTEIN"/>
    <property type="match status" value="1"/>
</dbReference>
<protein>
    <submittedName>
        <fullName evidence="2">Uncharacterized protein</fullName>
    </submittedName>
</protein>
<name>A0A061S3J4_9CHLO</name>
<accession>A0A061S3J4</accession>
<dbReference type="AlphaFoldDB" id="A0A061S3J4"/>
<proteinExistence type="predicted"/>
<organism evidence="2">
    <name type="scientific">Tetraselmis sp. GSL018</name>
    <dbReference type="NCBI Taxonomy" id="582737"/>
    <lineage>
        <taxon>Eukaryota</taxon>
        <taxon>Viridiplantae</taxon>
        <taxon>Chlorophyta</taxon>
        <taxon>core chlorophytes</taxon>
        <taxon>Chlorodendrophyceae</taxon>
        <taxon>Chlorodendrales</taxon>
        <taxon>Chlorodendraceae</taxon>
        <taxon>Tetraselmis</taxon>
    </lineage>
</organism>
<dbReference type="InterPro" id="IPR010530">
    <property type="entry name" value="B12D"/>
</dbReference>